<comment type="caution">
    <text evidence="2">The sequence shown here is derived from an EMBL/GenBank/DDBJ whole genome shotgun (WGS) entry which is preliminary data.</text>
</comment>
<feature type="region of interest" description="Disordered" evidence="1">
    <location>
        <begin position="288"/>
        <end position="311"/>
    </location>
</feature>
<organism evidence="2 3">
    <name type="scientific">Adineta ricciae</name>
    <name type="common">Rotifer</name>
    <dbReference type="NCBI Taxonomy" id="249248"/>
    <lineage>
        <taxon>Eukaryota</taxon>
        <taxon>Metazoa</taxon>
        <taxon>Spiralia</taxon>
        <taxon>Gnathifera</taxon>
        <taxon>Rotifera</taxon>
        <taxon>Eurotatoria</taxon>
        <taxon>Bdelloidea</taxon>
        <taxon>Adinetida</taxon>
        <taxon>Adinetidae</taxon>
        <taxon>Adineta</taxon>
    </lineage>
</organism>
<dbReference type="EMBL" id="CAJNOR010002571">
    <property type="protein sequence ID" value="CAF1312994.1"/>
    <property type="molecule type" value="Genomic_DNA"/>
</dbReference>
<name>A0A815EK21_ADIRI</name>
<sequence>MFPCTSRTVFDVPIRWNRARFHAVRTKYRRARKLIEISINVQLAKRVKDLCAQNGQIESAISYLSGNITKHERKLQTLDNMIGIGSESLSNHFNKRMEKIHTVIKEQCNIIESTLNEENEYWKDIYSVITSKENHYCGVPNYTLLPTIKQEWPEVVFSPEKSDHGYPSIDTCDVKMEESIDLSSLQLPNEHQAVSPVFTQPKFPEQLYFSPTILQNEPSELIGAIHAPLDEKEESFESCDPMILLDRINRTLLLQHLNEDDIERFDIQSNFYSQNPDANLEPAPRLRTRSTVTRDSQSIDRTKNRSVSTNVQTTATLRKQKSVVIIENENKTRKTKRTKRQHTSIKRSSLLPDVAASKQYSTRFSKRFHQLENLSSSIIEMKDENQNQDSSASKNWRSRLRKKA</sequence>
<proteinExistence type="predicted"/>
<accession>A0A815EK21</accession>
<gene>
    <name evidence="2" type="ORF">XAT740_LOCUS29488</name>
</gene>
<dbReference type="Proteomes" id="UP000663828">
    <property type="component" value="Unassembled WGS sequence"/>
</dbReference>
<evidence type="ECO:0000313" key="2">
    <source>
        <dbReference type="EMBL" id="CAF1312994.1"/>
    </source>
</evidence>
<keyword evidence="3" id="KW-1185">Reference proteome</keyword>
<feature type="region of interest" description="Disordered" evidence="1">
    <location>
        <begin position="381"/>
        <end position="404"/>
    </location>
</feature>
<evidence type="ECO:0000256" key="1">
    <source>
        <dbReference type="SAM" id="MobiDB-lite"/>
    </source>
</evidence>
<evidence type="ECO:0000313" key="3">
    <source>
        <dbReference type="Proteomes" id="UP000663828"/>
    </source>
</evidence>
<reference evidence="2" key="1">
    <citation type="submission" date="2021-02" db="EMBL/GenBank/DDBJ databases">
        <authorList>
            <person name="Nowell W R."/>
        </authorList>
    </citation>
    <scope>NUCLEOTIDE SEQUENCE</scope>
</reference>
<dbReference type="AlphaFoldDB" id="A0A815EK21"/>
<protein>
    <submittedName>
        <fullName evidence="2">Uncharacterized protein</fullName>
    </submittedName>
</protein>